<proteinExistence type="predicted"/>
<gene>
    <name evidence="1" type="ORF">NF717_00065</name>
</gene>
<dbReference type="Proteomes" id="UP001153199">
    <property type="component" value="Unassembled WGS sequence"/>
</dbReference>
<dbReference type="RefSeq" id="WP_279360546.1">
    <property type="nucleotide sequence ID" value="NZ_CP141727.1"/>
</dbReference>
<evidence type="ECO:0000313" key="2">
    <source>
        <dbReference type="Proteomes" id="UP001153199"/>
    </source>
</evidence>
<protein>
    <submittedName>
        <fullName evidence="1">Uncharacterized protein</fullName>
    </submittedName>
</protein>
<comment type="caution">
    <text evidence="1">The sequence shown here is derived from an EMBL/GenBank/DDBJ whole genome shotgun (WGS) entry which is preliminary data.</text>
</comment>
<reference evidence="1" key="1">
    <citation type="submission" date="2022-06" db="EMBL/GenBank/DDBJ databases">
        <title>Lactococcus from bovine mastitis in China.</title>
        <authorList>
            <person name="Lin Y."/>
            <person name="Han B."/>
        </authorList>
    </citation>
    <scope>NUCLEOTIDE SEQUENCE</scope>
    <source>
        <strain evidence="1">Ningxia-I-26</strain>
    </source>
</reference>
<sequence length="313" mass="34761">MSTTGTFTWTSLNQRVINETRHEGAPGGRLHDDFEGLDHISHGRGRVNKDIFVENYSSRNILARLRLSEYLEMGQGAGEDVAANQASPPSGAGLEQASLTDRNSWAIVRPDGYLSDGATVSTLRDYVGLYLGDDNSRPKIFMPTFNRNNQNSESNTTGRGLELLTGTYNTNLGITMPGTHDQWTLGQTHTSTLRTWDDTSNVEVQTPEVTHTAQETVESEHGGYMMTMSQWIAMGRPTGNFWVHDTDGWLYWANWLPKNGATSLLLDALEIKFDIQDAYYAMHAESDLATAEDAESWTGVTTSAQDLLHRITH</sequence>
<name>A0A9X4P2J8_9LACT</name>
<dbReference type="EMBL" id="JAMWFV010000001">
    <property type="protein sequence ID" value="MDG6144054.1"/>
    <property type="molecule type" value="Genomic_DNA"/>
</dbReference>
<accession>A0A9X4P2J8</accession>
<organism evidence="1 2">
    <name type="scientific">Lactococcus formosensis</name>
    <dbReference type="NCBI Taxonomy" id="1281486"/>
    <lineage>
        <taxon>Bacteria</taxon>
        <taxon>Bacillati</taxon>
        <taxon>Bacillota</taxon>
        <taxon>Bacilli</taxon>
        <taxon>Lactobacillales</taxon>
        <taxon>Streptococcaceae</taxon>
        <taxon>Lactococcus</taxon>
    </lineage>
</organism>
<evidence type="ECO:0000313" key="1">
    <source>
        <dbReference type="EMBL" id="MDG6144054.1"/>
    </source>
</evidence>
<dbReference type="AlphaFoldDB" id="A0A9X4P2J8"/>
<keyword evidence="2" id="KW-1185">Reference proteome</keyword>